<dbReference type="Pfam" id="PF13460">
    <property type="entry name" value="NAD_binding_10"/>
    <property type="match status" value="1"/>
</dbReference>
<keyword evidence="3" id="KW-1185">Reference proteome</keyword>
<dbReference type="OrthoDB" id="7771794at2"/>
<organism evidence="2 3">
    <name type="scientific">Reyranella soli</name>
    <dbReference type="NCBI Taxonomy" id="1230389"/>
    <lineage>
        <taxon>Bacteria</taxon>
        <taxon>Pseudomonadati</taxon>
        <taxon>Pseudomonadota</taxon>
        <taxon>Alphaproteobacteria</taxon>
        <taxon>Hyphomicrobiales</taxon>
        <taxon>Reyranellaceae</taxon>
        <taxon>Reyranella</taxon>
    </lineage>
</organism>
<dbReference type="SUPFAM" id="SSF51735">
    <property type="entry name" value="NAD(P)-binding Rossmann-fold domains"/>
    <property type="match status" value="1"/>
</dbReference>
<dbReference type="AlphaFoldDB" id="A0A512NF91"/>
<gene>
    <name evidence="2" type="ORF">RSO01_47860</name>
</gene>
<dbReference type="RefSeq" id="WP_147152094.1">
    <property type="nucleotide sequence ID" value="NZ_BKAJ01000083.1"/>
</dbReference>
<name>A0A512NF91_9HYPH</name>
<dbReference type="InterPro" id="IPR036291">
    <property type="entry name" value="NAD(P)-bd_dom_sf"/>
</dbReference>
<dbReference type="InterPro" id="IPR016040">
    <property type="entry name" value="NAD(P)-bd_dom"/>
</dbReference>
<protein>
    <submittedName>
        <fullName evidence="2">NAD(P)-dependent oxidoreductase</fullName>
    </submittedName>
</protein>
<dbReference type="PANTHER" id="PTHR47129">
    <property type="entry name" value="QUINONE OXIDOREDUCTASE 2"/>
    <property type="match status" value="1"/>
</dbReference>
<dbReference type="Proteomes" id="UP000321058">
    <property type="component" value="Unassembled WGS sequence"/>
</dbReference>
<dbReference type="EMBL" id="BKAJ01000083">
    <property type="protein sequence ID" value="GEP57620.1"/>
    <property type="molecule type" value="Genomic_DNA"/>
</dbReference>
<evidence type="ECO:0000313" key="3">
    <source>
        <dbReference type="Proteomes" id="UP000321058"/>
    </source>
</evidence>
<evidence type="ECO:0000313" key="2">
    <source>
        <dbReference type="EMBL" id="GEP57620.1"/>
    </source>
</evidence>
<reference evidence="2 3" key="1">
    <citation type="submission" date="2019-07" db="EMBL/GenBank/DDBJ databases">
        <title>Whole genome shotgun sequence of Reyranella soli NBRC 108950.</title>
        <authorList>
            <person name="Hosoyama A."/>
            <person name="Uohara A."/>
            <person name="Ohji S."/>
            <person name="Ichikawa N."/>
        </authorList>
    </citation>
    <scope>NUCLEOTIDE SEQUENCE [LARGE SCALE GENOMIC DNA]</scope>
    <source>
        <strain evidence="2 3">NBRC 108950</strain>
    </source>
</reference>
<dbReference type="Gene3D" id="3.90.25.10">
    <property type="entry name" value="UDP-galactose 4-epimerase, domain 1"/>
    <property type="match status" value="1"/>
</dbReference>
<dbReference type="PANTHER" id="PTHR47129:SF1">
    <property type="entry name" value="NMRA-LIKE DOMAIN-CONTAINING PROTEIN"/>
    <property type="match status" value="1"/>
</dbReference>
<dbReference type="Gene3D" id="3.40.50.720">
    <property type="entry name" value="NAD(P)-binding Rossmann-like Domain"/>
    <property type="match status" value="1"/>
</dbReference>
<accession>A0A512NF91</accession>
<comment type="caution">
    <text evidence="2">The sequence shown here is derived from an EMBL/GenBank/DDBJ whole genome shotgun (WGS) entry which is preliminary data.</text>
</comment>
<feature type="domain" description="NAD(P)-binding" evidence="1">
    <location>
        <begin position="11"/>
        <end position="182"/>
    </location>
</feature>
<evidence type="ECO:0000259" key="1">
    <source>
        <dbReference type="Pfam" id="PF13460"/>
    </source>
</evidence>
<sequence>MTVSKSIAITGASGQLGRMIVADVLRLAPEAHVIGVVRNPGAARDLSDRGIELRAAHYEDAASVAAAFAGADKVLLISSSEAKQRTRLHRHVIDAAKAVGVELLAYTSILHADANPMALAVEHRETEALIRSSGLPFVFLRNGWYTENHTAGLAAALRRGTILGAAGDGRVSAAARADFAAASAVVLASDADQAGSVYELAGDSAYTLTELAAEIARQSGRPIVYKDLSEADYKAALQADGLPEEFAALYAESDVKAAQGALLDGRQQLSALIGRPTTTMAQSVAAALALVPSIAWRAS</sequence>
<proteinExistence type="predicted"/>
<dbReference type="InterPro" id="IPR052718">
    <property type="entry name" value="NmrA-type_oxidoreductase"/>
</dbReference>